<dbReference type="GeneID" id="19197732"/>
<accession>W9VNI4</accession>
<organism evidence="2 3">
    <name type="scientific">Cladophialophora psammophila CBS 110553</name>
    <dbReference type="NCBI Taxonomy" id="1182543"/>
    <lineage>
        <taxon>Eukaryota</taxon>
        <taxon>Fungi</taxon>
        <taxon>Dikarya</taxon>
        <taxon>Ascomycota</taxon>
        <taxon>Pezizomycotina</taxon>
        <taxon>Eurotiomycetes</taxon>
        <taxon>Chaetothyriomycetidae</taxon>
        <taxon>Chaetothyriales</taxon>
        <taxon>Herpotrichiellaceae</taxon>
        <taxon>Cladophialophora</taxon>
    </lineage>
</organism>
<dbReference type="OrthoDB" id="5305647at2759"/>
<feature type="non-terminal residue" evidence="2">
    <location>
        <position position="91"/>
    </location>
</feature>
<evidence type="ECO:0008006" key="4">
    <source>
        <dbReference type="Google" id="ProtNLM"/>
    </source>
</evidence>
<evidence type="ECO:0000313" key="2">
    <source>
        <dbReference type="EMBL" id="EXJ53691.1"/>
    </source>
</evidence>
<dbReference type="HOGENOM" id="CLU_2432796_0_0_1"/>
<dbReference type="AlphaFoldDB" id="W9VNI4"/>
<reference evidence="2 3" key="1">
    <citation type="submission" date="2013-03" db="EMBL/GenBank/DDBJ databases">
        <title>The Genome Sequence of Cladophialophora psammophila CBS 110553.</title>
        <authorList>
            <consortium name="The Broad Institute Genomics Platform"/>
            <person name="Cuomo C."/>
            <person name="de Hoog S."/>
            <person name="Gorbushina A."/>
            <person name="Walker B."/>
            <person name="Young S.K."/>
            <person name="Zeng Q."/>
            <person name="Gargeya S."/>
            <person name="Fitzgerald M."/>
            <person name="Haas B."/>
            <person name="Abouelleil A."/>
            <person name="Allen A.W."/>
            <person name="Alvarado L."/>
            <person name="Arachchi H.M."/>
            <person name="Berlin A.M."/>
            <person name="Chapman S.B."/>
            <person name="Gainer-Dewar J."/>
            <person name="Goldberg J."/>
            <person name="Griggs A."/>
            <person name="Gujja S."/>
            <person name="Hansen M."/>
            <person name="Howarth C."/>
            <person name="Imamovic A."/>
            <person name="Ireland A."/>
            <person name="Larimer J."/>
            <person name="McCowan C."/>
            <person name="Murphy C."/>
            <person name="Pearson M."/>
            <person name="Poon T.W."/>
            <person name="Priest M."/>
            <person name="Roberts A."/>
            <person name="Saif S."/>
            <person name="Shea T."/>
            <person name="Sisk P."/>
            <person name="Sykes S."/>
            <person name="Wortman J."/>
            <person name="Nusbaum C."/>
            <person name="Birren B."/>
        </authorList>
    </citation>
    <scope>NUCLEOTIDE SEQUENCE [LARGE SCALE GENOMIC DNA]</scope>
    <source>
        <strain evidence="2 3">CBS 110553</strain>
    </source>
</reference>
<evidence type="ECO:0000313" key="3">
    <source>
        <dbReference type="Proteomes" id="UP000019471"/>
    </source>
</evidence>
<dbReference type="Proteomes" id="UP000019471">
    <property type="component" value="Unassembled WGS sequence"/>
</dbReference>
<feature type="non-terminal residue" evidence="2">
    <location>
        <position position="1"/>
    </location>
</feature>
<name>W9VNI4_9EURO</name>
<feature type="region of interest" description="Disordered" evidence="1">
    <location>
        <begin position="50"/>
        <end position="91"/>
    </location>
</feature>
<dbReference type="EMBL" id="AMGX01000041">
    <property type="protein sequence ID" value="EXJ53691.1"/>
    <property type="molecule type" value="Genomic_DNA"/>
</dbReference>
<protein>
    <recommendedName>
        <fullName evidence="4">C2H2-type domain-containing protein</fullName>
    </recommendedName>
</protein>
<sequence>IVRHERLYQCQEAGHELRPGFTYHGGLLRHEQEVHKMYLSAKKTPIFCSFPNRPRSSGKPYMRKENFEDHKRRIHKVEKRPSNPAASQPQP</sequence>
<feature type="compositionally biased region" description="Basic and acidic residues" evidence="1">
    <location>
        <begin position="62"/>
        <end position="71"/>
    </location>
</feature>
<keyword evidence="3" id="KW-1185">Reference proteome</keyword>
<evidence type="ECO:0000256" key="1">
    <source>
        <dbReference type="SAM" id="MobiDB-lite"/>
    </source>
</evidence>
<comment type="caution">
    <text evidence="2">The sequence shown here is derived from an EMBL/GenBank/DDBJ whole genome shotgun (WGS) entry which is preliminary data.</text>
</comment>
<proteinExistence type="predicted"/>
<dbReference type="RefSeq" id="XP_007751805.1">
    <property type="nucleotide sequence ID" value="XM_007753615.1"/>
</dbReference>
<gene>
    <name evidence="2" type="ORF">A1O5_13046</name>
</gene>